<evidence type="ECO:0000313" key="1">
    <source>
        <dbReference type="EMBL" id="EXB34843.1"/>
    </source>
</evidence>
<keyword evidence="2" id="KW-1185">Reference proteome</keyword>
<dbReference type="Proteomes" id="UP000030645">
    <property type="component" value="Unassembled WGS sequence"/>
</dbReference>
<dbReference type="AlphaFoldDB" id="W9R176"/>
<name>W9R176_9ROSA</name>
<evidence type="ECO:0000313" key="2">
    <source>
        <dbReference type="Proteomes" id="UP000030645"/>
    </source>
</evidence>
<dbReference type="STRING" id="981085.W9R176"/>
<sequence>MGECSWWFHTIWSSEVQLFLSSVVLFKVVGYGALPGLVPLHNRNCEFKWLAEAQLKKVRVYETVAYVSQTSWMHSGTTGNYVELLEAGTTFEQLVNAKENLKRDTWFGRRRVMVRTPLNKAVKGRFLQRVYLERS</sequence>
<accession>W9R176</accession>
<dbReference type="EMBL" id="KE343549">
    <property type="protein sequence ID" value="EXB34843.1"/>
    <property type="molecule type" value="Genomic_DNA"/>
</dbReference>
<gene>
    <name evidence="1" type="ORF">L484_008103</name>
</gene>
<organism evidence="1 2">
    <name type="scientific">Morus notabilis</name>
    <dbReference type="NCBI Taxonomy" id="981085"/>
    <lineage>
        <taxon>Eukaryota</taxon>
        <taxon>Viridiplantae</taxon>
        <taxon>Streptophyta</taxon>
        <taxon>Embryophyta</taxon>
        <taxon>Tracheophyta</taxon>
        <taxon>Spermatophyta</taxon>
        <taxon>Magnoliopsida</taxon>
        <taxon>eudicotyledons</taxon>
        <taxon>Gunneridae</taxon>
        <taxon>Pentapetalae</taxon>
        <taxon>rosids</taxon>
        <taxon>fabids</taxon>
        <taxon>Rosales</taxon>
        <taxon>Moraceae</taxon>
        <taxon>Moreae</taxon>
        <taxon>Morus</taxon>
    </lineage>
</organism>
<proteinExistence type="predicted"/>
<reference evidence="2" key="1">
    <citation type="submission" date="2013-01" db="EMBL/GenBank/DDBJ databases">
        <title>Draft Genome Sequence of a Mulberry Tree, Morus notabilis C.K. Schneid.</title>
        <authorList>
            <person name="He N."/>
            <person name="Zhao S."/>
        </authorList>
    </citation>
    <scope>NUCLEOTIDE SEQUENCE</scope>
</reference>
<protein>
    <submittedName>
        <fullName evidence="1">Uncharacterized protein</fullName>
    </submittedName>
</protein>